<organism evidence="1 2">
    <name type="scientific">Vibrio xiamenensis</name>
    <dbReference type="NCBI Taxonomy" id="861298"/>
    <lineage>
        <taxon>Bacteria</taxon>
        <taxon>Pseudomonadati</taxon>
        <taxon>Pseudomonadota</taxon>
        <taxon>Gammaproteobacteria</taxon>
        <taxon>Vibrionales</taxon>
        <taxon>Vibrionaceae</taxon>
        <taxon>Vibrio</taxon>
    </lineage>
</organism>
<dbReference type="AlphaFoldDB" id="A0A1G8HRD3"/>
<evidence type="ECO:0008006" key="3">
    <source>
        <dbReference type="Google" id="ProtNLM"/>
    </source>
</evidence>
<accession>A0A1G8HRD3</accession>
<gene>
    <name evidence="1" type="ORF">SAMN04488136_1607</name>
</gene>
<dbReference type="EMBL" id="FNDD01000060">
    <property type="protein sequence ID" value="SDI09060.1"/>
    <property type="molecule type" value="Genomic_DNA"/>
</dbReference>
<dbReference type="RefSeq" id="WP_093279528.1">
    <property type="nucleotide sequence ID" value="NZ_FNDD01000060.1"/>
</dbReference>
<sequence length="187" mass="21589">MSIKNELIEHFEGLTLPENLLPLISFDDEVASDAYFSEGFEFSIDQEKLGLKTYSESKDFLNSIYEFASADASGSSYGFWLKDGNRNLENAPIVAFGSEGGYHVVARNFNELLQILTFDCEPMIEWDSVCYYRDPDDYEPSEHSGEYCAWLKVRGIEQTEDANEIVKEAQQEYQESFSNWFSKFYEE</sequence>
<dbReference type="OrthoDB" id="286413at2"/>
<evidence type="ECO:0000313" key="1">
    <source>
        <dbReference type="EMBL" id="SDI09060.1"/>
    </source>
</evidence>
<keyword evidence="2" id="KW-1185">Reference proteome</keyword>
<dbReference type="Proteomes" id="UP000198854">
    <property type="component" value="Unassembled WGS sequence"/>
</dbReference>
<protein>
    <recommendedName>
        <fullName evidence="3">SMI1 / KNR4 family (SUKH-1)</fullName>
    </recommendedName>
</protein>
<name>A0A1G8HRD3_9VIBR</name>
<evidence type="ECO:0000313" key="2">
    <source>
        <dbReference type="Proteomes" id="UP000198854"/>
    </source>
</evidence>
<reference evidence="1 2" key="1">
    <citation type="submission" date="2016-10" db="EMBL/GenBank/DDBJ databases">
        <authorList>
            <person name="de Groot N.N."/>
        </authorList>
    </citation>
    <scope>NUCLEOTIDE SEQUENCE [LARGE SCALE GENOMIC DNA]</scope>
    <source>
        <strain evidence="1 2">CGMCC 1.10228</strain>
    </source>
</reference>
<proteinExistence type="predicted"/>